<feature type="compositionally biased region" description="Low complexity" evidence="1">
    <location>
        <begin position="138"/>
        <end position="162"/>
    </location>
</feature>
<accession>A0A1Y2ERF4</accession>
<feature type="region of interest" description="Disordered" evidence="1">
    <location>
        <begin position="206"/>
        <end position="243"/>
    </location>
</feature>
<protein>
    <submittedName>
        <fullName evidence="2">Uncharacterized protein</fullName>
    </submittedName>
</protein>
<feature type="region of interest" description="Disordered" evidence="1">
    <location>
        <begin position="123"/>
        <end position="188"/>
    </location>
</feature>
<evidence type="ECO:0000313" key="3">
    <source>
        <dbReference type="Proteomes" id="UP000193467"/>
    </source>
</evidence>
<reference evidence="2 3" key="1">
    <citation type="submission" date="2016-07" db="EMBL/GenBank/DDBJ databases">
        <title>Pervasive Adenine N6-methylation of Active Genes in Fungi.</title>
        <authorList>
            <consortium name="DOE Joint Genome Institute"/>
            <person name="Mondo S.J."/>
            <person name="Dannebaum R.O."/>
            <person name="Kuo R.C."/>
            <person name="Labutti K."/>
            <person name="Haridas S."/>
            <person name="Kuo A."/>
            <person name="Salamov A."/>
            <person name="Ahrendt S.R."/>
            <person name="Lipzen A."/>
            <person name="Sullivan W."/>
            <person name="Andreopoulos W.B."/>
            <person name="Clum A."/>
            <person name="Lindquist E."/>
            <person name="Daum C."/>
            <person name="Ramamoorthy G.K."/>
            <person name="Gryganskyi A."/>
            <person name="Culley D."/>
            <person name="Magnuson J.K."/>
            <person name="James T.Y."/>
            <person name="O'Malley M.A."/>
            <person name="Stajich J.E."/>
            <person name="Spatafora J.W."/>
            <person name="Visel A."/>
            <person name="Grigoriev I.V."/>
        </authorList>
    </citation>
    <scope>NUCLEOTIDE SEQUENCE [LARGE SCALE GENOMIC DNA]</scope>
    <source>
        <strain evidence="2 3">62-1032</strain>
    </source>
</reference>
<evidence type="ECO:0000313" key="2">
    <source>
        <dbReference type="EMBL" id="ORY73864.1"/>
    </source>
</evidence>
<name>A0A1Y2ERF4_9BASI</name>
<dbReference type="STRING" id="106004.A0A1Y2ERF4"/>
<feature type="region of interest" description="Disordered" evidence="1">
    <location>
        <begin position="697"/>
        <end position="726"/>
    </location>
</feature>
<dbReference type="Proteomes" id="UP000193467">
    <property type="component" value="Unassembled WGS sequence"/>
</dbReference>
<proteinExistence type="predicted"/>
<evidence type="ECO:0000256" key="1">
    <source>
        <dbReference type="SAM" id="MobiDB-lite"/>
    </source>
</evidence>
<dbReference type="AlphaFoldDB" id="A0A1Y2ERF4"/>
<sequence>MYHAPLPTGYSYPAHLPQDDFGASGHQHLYQAAYPSPPEPTDALLLSSLYPSPTLYSAPDSELELFGEGIVTPASLYHSPIFEEAQWIASAPSEDVIEGVARQHALELELNLGALEQQVASQPSLWEMDPEPIPSAVPSYTTATLSPSPTPSSPLSSPASSAADEEHQAPSFPTCEQQHDFQPPTSSLSEHYTTLTTLALANRLAHGILPPSKPDRTSSTSTDGSRRPRPSPHHDHASTAKPLARSNKEGLACSCSTCGISVAQLNFRGKGDTVDVPLIAEYWCLACAPPESGTAKDDEVAPVSYNLTLSGVLDGMQGAAKEGEDKQEWSLRRMRPGMEKEEGVLTCDVCKLLVGSGSLRTQDPDDEIEFGVEVVCSSCVNIYSRCSDCGGGGGPRLGVGKWRCKELFAGGRKTCVLSHLRLGSLEEMGYDCWRISDLPPSEVDELISLCKELHYSTLLQTLATPDSLEAAGAIASTYDQVHKLAVDGWTVFEPLLRKDIEKARSKRRYIALRWSTPIPRKKAKVSRALAKRERTQSAASTSSGSETSSGLLRPGKKIVGFVLGEWDLSAGTLFLPLIMPFGSVGDTYEATTNLLQHLSTRVYADLDAENEQREEQDDELLPELKETWTMTLFTKDPRGVNPLESRRGFSAADKYALSHPQSDATRFSPLASGLLPPELTSGWQVYVRRVRRDDDWSAKTAAAAKRKASTSSGSGRDAGRAKKSRK</sequence>
<dbReference type="InParanoid" id="A0A1Y2ERF4"/>
<organism evidence="2 3">
    <name type="scientific">Leucosporidium creatinivorum</name>
    <dbReference type="NCBI Taxonomy" id="106004"/>
    <lineage>
        <taxon>Eukaryota</taxon>
        <taxon>Fungi</taxon>
        <taxon>Dikarya</taxon>
        <taxon>Basidiomycota</taxon>
        <taxon>Pucciniomycotina</taxon>
        <taxon>Microbotryomycetes</taxon>
        <taxon>Leucosporidiales</taxon>
        <taxon>Leucosporidium</taxon>
    </lineage>
</organism>
<comment type="caution">
    <text evidence="2">The sequence shown here is derived from an EMBL/GenBank/DDBJ whole genome shotgun (WGS) entry which is preliminary data.</text>
</comment>
<feature type="compositionally biased region" description="Low complexity" evidence="1">
    <location>
        <begin position="537"/>
        <end position="550"/>
    </location>
</feature>
<dbReference type="OrthoDB" id="2530177at2759"/>
<gene>
    <name evidence="2" type="ORF">BCR35DRAFT_354020</name>
</gene>
<feature type="region of interest" description="Disordered" evidence="1">
    <location>
        <begin position="523"/>
        <end position="551"/>
    </location>
</feature>
<feature type="compositionally biased region" description="Low complexity" evidence="1">
    <location>
        <begin position="698"/>
        <end position="715"/>
    </location>
</feature>
<dbReference type="EMBL" id="MCGR01000044">
    <property type="protein sequence ID" value="ORY73864.1"/>
    <property type="molecule type" value="Genomic_DNA"/>
</dbReference>
<keyword evidence="3" id="KW-1185">Reference proteome</keyword>